<dbReference type="RefSeq" id="WP_346058485.1">
    <property type="nucleotide sequence ID" value="NZ_BAAAOP010000012.1"/>
</dbReference>
<proteinExistence type="predicted"/>
<keyword evidence="4 7" id="KW-1133">Transmembrane helix</keyword>
<feature type="transmembrane region" description="Helical" evidence="7">
    <location>
        <begin position="29"/>
        <end position="47"/>
    </location>
</feature>
<keyword evidence="3 7" id="KW-0812">Transmembrane</keyword>
<sequence>MNLRLTRRVPATGTATAGERKSPVFRWPAWGWSLIGVLVVWGIIMSVRPGAPLDPMMQALSLAPFLVLVALGQMLVITLGPGNIDVSVGTIISMSSYVSVAIGATAGPLAGVAAAGAAGIAAGAVSVIAILLLRVPPIIATLATSLIVTSATLLLADAARGGADASLRAFVNAKALGVPVLAMIVVGFSAFIWFLLRRTRLGLSVIAVGQSARAAERAGLPARLVTAAAYLLSAGLAGTVGGLLAAFISPSTVLGTSYMLDSIAVVVIGGTLIAGGRPVVIGTWTGALFFVLLSGLLNLVGWSVGAQNVLKGVLVVLVVVIASTATGTARSTTRRFAASLSGNRSAEPLSVPADTTHSGSERDLVADTTDHSPQKEKLHG</sequence>
<reference evidence="8 9" key="1">
    <citation type="journal article" date="2019" name="Int. J. Syst. Evol. Microbiol.">
        <title>The Global Catalogue of Microorganisms (GCM) 10K type strain sequencing project: providing services to taxonomists for standard genome sequencing and annotation.</title>
        <authorList>
            <consortium name="The Broad Institute Genomics Platform"/>
            <consortium name="The Broad Institute Genome Sequencing Center for Infectious Disease"/>
            <person name="Wu L."/>
            <person name="Ma J."/>
        </authorList>
    </citation>
    <scope>NUCLEOTIDE SEQUENCE [LARGE SCALE GENOMIC DNA]</scope>
    <source>
        <strain evidence="8 9">JCM 14919</strain>
    </source>
</reference>
<feature type="transmembrane region" description="Helical" evidence="7">
    <location>
        <begin position="86"/>
        <end position="106"/>
    </location>
</feature>
<dbReference type="Proteomes" id="UP001501084">
    <property type="component" value="Unassembled WGS sequence"/>
</dbReference>
<comment type="subcellular location">
    <subcellularLocation>
        <location evidence="1">Cell membrane</location>
        <topology evidence="1">Multi-pass membrane protein</topology>
    </subcellularLocation>
</comment>
<keyword evidence="9" id="KW-1185">Reference proteome</keyword>
<dbReference type="PANTHER" id="PTHR32196:SF72">
    <property type="entry name" value="RIBOSE IMPORT PERMEASE PROTEIN RBSC"/>
    <property type="match status" value="1"/>
</dbReference>
<evidence type="ECO:0000256" key="2">
    <source>
        <dbReference type="ARBA" id="ARBA00022475"/>
    </source>
</evidence>
<evidence type="ECO:0008006" key="10">
    <source>
        <dbReference type="Google" id="ProtNLM"/>
    </source>
</evidence>
<feature type="transmembrane region" description="Helical" evidence="7">
    <location>
        <begin position="281"/>
        <end position="303"/>
    </location>
</feature>
<evidence type="ECO:0000256" key="3">
    <source>
        <dbReference type="ARBA" id="ARBA00022692"/>
    </source>
</evidence>
<organism evidence="8 9">
    <name type="scientific">Leucobacter alluvii</name>
    <dbReference type="NCBI Taxonomy" id="340321"/>
    <lineage>
        <taxon>Bacteria</taxon>
        <taxon>Bacillati</taxon>
        <taxon>Actinomycetota</taxon>
        <taxon>Actinomycetes</taxon>
        <taxon>Micrococcales</taxon>
        <taxon>Microbacteriaceae</taxon>
        <taxon>Leucobacter</taxon>
    </lineage>
</organism>
<evidence type="ECO:0000256" key="7">
    <source>
        <dbReference type="SAM" id="Phobius"/>
    </source>
</evidence>
<dbReference type="Pfam" id="PF02653">
    <property type="entry name" value="BPD_transp_2"/>
    <property type="match status" value="1"/>
</dbReference>
<evidence type="ECO:0000256" key="6">
    <source>
        <dbReference type="SAM" id="MobiDB-lite"/>
    </source>
</evidence>
<keyword evidence="2" id="KW-1003">Cell membrane</keyword>
<feature type="transmembrane region" description="Helical" evidence="7">
    <location>
        <begin position="138"/>
        <end position="156"/>
    </location>
</feature>
<name>A0ABN3B813_9MICO</name>
<feature type="transmembrane region" description="Helical" evidence="7">
    <location>
        <begin position="112"/>
        <end position="133"/>
    </location>
</feature>
<evidence type="ECO:0000313" key="8">
    <source>
        <dbReference type="EMBL" id="GAA2189882.1"/>
    </source>
</evidence>
<feature type="region of interest" description="Disordered" evidence="6">
    <location>
        <begin position="339"/>
        <end position="380"/>
    </location>
</feature>
<feature type="compositionally biased region" description="Basic and acidic residues" evidence="6">
    <location>
        <begin position="359"/>
        <end position="380"/>
    </location>
</feature>
<feature type="transmembrane region" description="Helical" evidence="7">
    <location>
        <begin position="59"/>
        <end position="79"/>
    </location>
</feature>
<dbReference type="EMBL" id="BAAAOP010000012">
    <property type="protein sequence ID" value="GAA2189882.1"/>
    <property type="molecule type" value="Genomic_DNA"/>
</dbReference>
<keyword evidence="5 7" id="KW-0472">Membrane</keyword>
<evidence type="ECO:0000313" key="9">
    <source>
        <dbReference type="Proteomes" id="UP001501084"/>
    </source>
</evidence>
<protein>
    <recommendedName>
        <fullName evidence="10">Monosaccharide ABC transporter membrane protein (CUT2 family)</fullName>
    </recommendedName>
</protein>
<gene>
    <name evidence="8" type="ORF">GCM10009786_24860</name>
</gene>
<feature type="transmembrane region" description="Helical" evidence="7">
    <location>
        <begin position="309"/>
        <end position="329"/>
    </location>
</feature>
<feature type="transmembrane region" description="Helical" evidence="7">
    <location>
        <begin position="254"/>
        <end position="274"/>
    </location>
</feature>
<feature type="transmembrane region" description="Helical" evidence="7">
    <location>
        <begin position="227"/>
        <end position="248"/>
    </location>
</feature>
<evidence type="ECO:0000256" key="1">
    <source>
        <dbReference type="ARBA" id="ARBA00004651"/>
    </source>
</evidence>
<dbReference type="PANTHER" id="PTHR32196">
    <property type="entry name" value="ABC TRANSPORTER PERMEASE PROTEIN YPHD-RELATED-RELATED"/>
    <property type="match status" value="1"/>
</dbReference>
<feature type="transmembrane region" description="Helical" evidence="7">
    <location>
        <begin position="176"/>
        <end position="196"/>
    </location>
</feature>
<evidence type="ECO:0000256" key="5">
    <source>
        <dbReference type="ARBA" id="ARBA00023136"/>
    </source>
</evidence>
<evidence type="ECO:0000256" key="4">
    <source>
        <dbReference type="ARBA" id="ARBA00022989"/>
    </source>
</evidence>
<dbReference type="CDD" id="cd06579">
    <property type="entry name" value="TM_PBP1_transp_AraH_like"/>
    <property type="match status" value="1"/>
</dbReference>
<accession>A0ABN3B813</accession>
<dbReference type="InterPro" id="IPR001851">
    <property type="entry name" value="ABC_transp_permease"/>
</dbReference>
<comment type="caution">
    <text evidence="8">The sequence shown here is derived from an EMBL/GenBank/DDBJ whole genome shotgun (WGS) entry which is preliminary data.</text>
</comment>